<dbReference type="InterPro" id="IPR011711">
    <property type="entry name" value="GntR_C"/>
</dbReference>
<dbReference type="Pfam" id="PF07729">
    <property type="entry name" value="FCD"/>
    <property type="match status" value="1"/>
</dbReference>
<keyword evidence="3" id="KW-0804">Transcription</keyword>
<keyword evidence="1" id="KW-0805">Transcription regulation</keyword>
<dbReference type="SMART" id="SM00345">
    <property type="entry name" value="HTH_GNTR"/>
    <property type="match status" value="1"/>
</dbReference>
<dbReference type="SUPFAM" id="SSF48008">
    <property type="entry name" value="GntR ligand-binding domain-like"/>
    <property type="match status" value="1"/>
</dbReference>
<accession>A0ABU0M1J0</accession>
<dbReference type="Gene3D" id="1.10.10.10">
    <property type="entry name" value="Winged helix-like DNA-binding domain superfamily/Winged helix DNA-binding domain"/>
    <property type="match status" value="1"/>
</dbReference>
<dbReference type="PANTHER" id="PTHR43537:SF45">
    <property type="entry name" value="GNTR FAMILY REGULATORY PROTEIN"/>
    <property type="match status" value="1"/>
</dbReference>
<dbReference type="SMART" id="SM00895">
    <property type="entry name" value="FCD"/>
    <property type="match status" value="1"/>
</dbReference>
<dbReference type="Pfam" id="PF00392">
    <property type="entry name" value="GntR"/>
    <property type="match status" value="1"/>
</dbReference>
<dbReference type="PANTHER" id="PTHR43537">
    <property type="entry name" value="TRANSCRIPTIONAL REGULATOR, GNTR FAMILY"/>
    <property type="match status" value="1"/>
</dbReference>
<evidence type="ECO:0000313" key="6">
    <source>
        <dbReference type="Proteomes" id="UP001223743"/>
    </source>
</evidence>
<feature type="domain" description="HTH gntR-type" evidence="4">
    <location>
        <begin position="47"/>
        <end position="114"/>
    </location>
</feature>
<proteinExistence type="predicted"/>
<gene>
    <name evidence="5" type="ORF">QO015_000419</name>
</gene>
<dbReference type="PROSITE" id="PS50949">
    <property type="entry name" value="HTH_GNTR"/>
    <property type="match status" value="1"/>
</dbReference>
<dbReference type="InterPro" id="IPR036388">
    <property type="entry name" value="WH-like_DNA-bd_sf"/>
</dbReference>
<protein>
    <submittedName>
        <fullName evidence="5">DNA-binding GntR family transcriptional regulator</fullName>
    </submittedName>
</protein>
<evidence type="ECO:0000256" key="2">
    <source>
        <dbReference type="ARBA" id="ARBA00023125"/>
    </source>
</evidence>
<dbReference type="EMBL" id="JAUSWJ010000001">
    <property type="protein sequence ID" value="MDQ0514806.1"/>
    <property type="molecule type" value="Genomic_DNA"/>
</dbReference>
<dbReference type="Gene3D" id="1.20.120.530">
    <property type="entry name" value="GntR ligand-binding domain-like"/>
    <property type="match status" value="1"/>
</dbReference>
<name>A0ABU0M1J0_9HYPH</name>
<keyword evidence="6" id="KW-1185">Reference proteome</keyword>
<dbReference type="InterPro" id="IPR000524">
    <property type="entry name" value="Tscrpt_reg_HTH_GntR"/>
</dbReference>
<dbReference type="InterPro" id="IPR008920">
    <property type="entry name" value="TF_FadR/GntR_C"/>
</dbReference>
<evidence type="ECO:0000313" key="5">
    <source>
        <dbReference type="EMBL" id="MDQ0514806.1"/>
    </source>
</evidence>
<sequence length="269" mass="30692">MRRQPIYELVKPDQTSDVNARFRLRKKVMKAEASVRSLAMPQQERPAQKAEQIYGILRHAIVRLAMEPGAAISEKELCLEHGVSRTPVREALKRLSDEDLVEVFPHSGTYVSKISYEVAEEGFVIRRALEIESVRRAAQHATPADIARLDGLIAEMRDILSRGALQDYIEVDDAFHAAIAEISRFPRMWKFITLVKAHLDRMRQLSAPVPGHLAEVTEQHDAVVRALERQSADQAELAMRIHLEGSFAVMSSLYREGVYFRPRNPRFER</sequence>
<dbReference type="SUPFAM" id="SSF46785">
    <property type="entry name" value="Winged helix' DNA-binding domain"/>
    <property type="match status" value="1"/>
</dbReference>
<dbReference type="InterPro" id="IPR036390">
    <property type="entry name" value="WH_DNA-bd_sf"/>
</dbReference>
<dbReference type="PRINTS" id="PR00035">
    <property type="entry name" value="HTHGNTR"/>
</dbReference>
<evidence type="ECO:0000256" key="3">
    <source>
        <dbReference type="ARBA" id="ARBA00023163"/>
    </source>
</evidence>
<dbReference type="CDD" id="cd07377">
    <property type="entry name" value="WHTH_GntR"/>
    <property type="match status" value="1"/>
</dbReference>
<organism evidence="5 6">
    <name type="scientific">Kaistia geumhonensis</name>
    <dbReference type="NCBI Taxonomy" id="410839"/>
    <lineage>
        <taxon>Bacteria</taxon>
        <taxon>Pseudomonadati</taxon>
        <taxon>Pseudomonadota</taxon>
        <taxon>Alphaproteobacteria</taxon>
        <taxon>Hyphomicrobiales</taxon>
        <taxon>Kaistiaceae</taxon>
        <taxon>Kaistia</taxon>
    </lineage>
</organism>
<evidence type="ECO:0000256" key="1">
    <source>
        <dbReference type="ARBA" id="ARBA00023015"/>
    </source>
</evidence>
<dbReference type="RefSeq" id="WP_266281766.1">
    <property type="nucleotide sequence ID" value="NZ_JAPKNF010000001.1"/>
</dbReference>
<dbReference type="Proteomes" id="UP001223743">
    <property type="component" value="Unassembled WGS sequence"/>
</dbReference>
<reference evidence="5 6" key="1">
    <citation type="submission" date="2023-07" db="EMBL/GenBank/DDBJ databases">
        <title>Genomic Encyclopedia of Type Strains, Phase IV (KMG-IV): sequencing the most valuable type-strain genomes for metagenomic binning, comparative biology and taxonomic classification.</title>
        <authorList>
            <person name="Goeker M."/>
        </authorList>
    </citation>
    <scope>NUCLEOTIDE SEQUENCE [LARGE SCALE GENOMIC DNA]</scope>
    <source>
        <strain evidence="5 6">B1-1</strain>
    </source>
</reference>
<comment type="caution">
    <text evidence="5">The sequence shown here is derived from an EMBL/GenBank/DDBJ whole genome shotgun (WGS) entry which is preliminary data.</text>
</comment>
<dbReference type="GO" id="GO:0003677">
    <property type="term" value="F:DNA binding"/>
    <property type="evidence" value="ECO:0007669"/>
    <property type="project" value="UniProtKB-KW"/>
</dbReference>
<evidence type="ECO:0000259" key="4">
    <source>
        <dbReference type="PROSITE" id="PS50949"/>
    </source>
</evidence>
<keyword evidence="2 5" id="KW-0238">DNA-binding</keyword>